<protein>
    <recommendedName>
        <fullName evidence="2">UDP-N-acetylglucosamine kinase</fullName>
    </recommendedName>
</protein>
<name>U7TRI6_FUSNU</name>
<dbReference type="PATRIC" id="fig|1316587.3.peg.1612"/>
<dbReference type="InterPro" id="IPR027417">
    <property type="entry name" value="P-loop_NTPase"/>
</dbReference>
<evidence type="ECO:0008006" key="2">
    <source>
        <dbReference type="Google" id="ProtNLM"/>
    </source>
</evidence>
<comment type="caution">
    <text evidence="1">The sequence shown here is derived from an EMBL/GenBank/DDBJ whole genome shotgun (WGS) entry which is preliminary data.</text>
</comment>
<sequence length="52" mass="6047">MDKYFYIFAGVNGSGKSTLYKTNFLNKDIKNTIRINTDEIVYSFGDWKSNID</sequence>
<organism evidence="1">
    <name type="scientific">Fusobacterium nucleatum CTI-6</name>
    <dbReference type="NCBI Taxonomy" id="1316587"/>
    <lineage>
        <taxon>Bacteria</taxon>
        <taxon>Fusobacteriati</taxon>
        <taxon>Fusobacteriota</taxon>
        <taxon>Fusobacteriia</taxon>
        <taxon>Fusobacteriales</taxon>
        <taxon>Fusobacteriaceae</taxon>
        <taxon>Fusobacterium</taxon>
    </lineage>
</organism>
<dbReference type="AlphaFoldDB" id="U7TRI6"/>
<accession>U7TRI6</accession>
<proteinExistence type="predicted"/>
<dbReference type="EMBL" id="AXNV01000016">
    <property type="protein sequence ID" value="ERT46965.1"/>
    <property type="molecule type" value="Genomic_DNA"/>
</dbReference>
<dbReference type="Gene3D" id="3.40.50.300">
    <property type="entry name" value="P-loop containing nucleotide triphosphate hydrolases"/>
    <property type="match status" value="1"/>
</dbReference>
<reference evidence="1" key="1">
    <citation type="submission" date="2013-10" db="EMBL/GenBank/DDBJ databases">
        <title>The Genome Sequence of Fusobacterium nucleatum CTI-6.</title>
        <authorList>
            <consortium name="The Broad Institute Genomics Platform"/>
            <person name="Earl A."/>
            <person name="Ward D."/>
            <person name="Feldgarden M."/>
            <person name="Gevers D."/>
            <person name="Kostic A."/>
            <person name="Garrett W."/>
            <person name="Young S.K."/>
            <person name="Zeng Q."/>
            <person name="Gargeya S."/>
            <person name="Fitzgerald M."/>
            <person name="Abouelleil A."/>
            <person name="Alvarado L."/>
            <person name="Berlin A.M."/>
            <person name="Chapman S.B."/>
            <person name="Gainer-Dewar J."/>
            <person name="Goldberg J."/>
            <person name="Gnerre S."/>
            <person name="Griggs A."/>
            <person name="Gujja S."/>
            <person name="Hansen M."/>
            <person name="Howarth C."/>
            <person name="Imamovic A."/>
            <person name="Ireland A."/>
            <person name="Larimer J."/>
            <person name="McCowan C."/>
            <person name="Murphy C."/>
            <person name="Pearson M."/>
            <person name="Poon T.W."/>
            <person name="Priest M."/>
            <person name="Roberts A."/>
            <person name="Saif S."/>
            <person name="Shea T."/>
            <person name="Sykes S."/>
            <person name="Wortman J."/>
            <person name="Nusbaum C."/>
            <person name="Birren B."/>
        </authorList>
    </citation>
    <scope>NUCLEOTIDE SEQUENCE [LARGE SCALE GENOMIC DNA]</scope>
    <source>
        <strain evidence="1">CTI-6</strain>
    </source>
</reference>
<gene>
    <name evidence="1" type="ORF">HMPREF1767_01620</name>
</gene>
<evidence type="ECO:0000313" key="1">
    <source>
        <dbReference type="EMBL" id="ERT46965.1"/>
    </source>
</evidence>